<feature type="transmembrane region" description="Helical" evidence="1">
    <location>
        <begin position="167"/>
        <end position="188"/>
    </location>
</feature>
<keyword evidence="1" id="KW-0472">Membrane</keyword>
<evidence type="ECO:0000259" key="2">
    <source>
        <dbReference type="Pfam" id="PF14342"/>
    </source>
</evidence>
<dbReference type="Pfam" id="PF14342">
    <property type="entry name" value="DUF4396"/>
    <property type="match status" value="1"/>
</dbReference>
<sequence length="231" mass="26090">MITDEHLHLLSVLSIASGIICSFIILSDIIRGNRQKMMVMNYVYPISALYAGPLALIFYYKIGQKRTLKKTAEETDAAISIPNKPFWQSVAIGALHCGSGCTVGDLFAEAFLFFVPVSIFGSKLAGTWTIDFLLAFAFGILFQYYALRPMKNLTVKAALIAALKADALSLTAWQVGMYGWMALSFYWIFGYKIPVTNPLFWFMMQIAMLWGFVTAYPVNWWLIRRGIKEKM</sequence>
<feature type="domain" description="DUF4396" evidence="2">
    <location>
        <begin position="87"/>
        <end position="228"/>
    </location>
</feature>
<accession>A0A1H8DIG3</accession>
<protein>
    <recommendedName>
        <fullName evidence="2">DUF4396 domain-containing protein</fullName>
    </recommendedName>
</protein>
<name>A0A1H8DIG3_9SPHI</name>
<proteinExistence type="predicted"/>
<organism evidence="3 4">
    <name type="scientific">Mucilaginibacter gossypiicola</name>
    <dbReference type="NCBI Taxonomy" id="551995"/>
    <lineage>
        <taxon>Bacteria</taxon>
        <taxon>Pseudomonadati</taxon>
        <taxon>Bacteroidota</taxon>
        <taxon>Sphingobacteriia</taxon>
        <taxon>Sphingobacteriales</taxon>
        <taxon>Sphingobacteriaceae</taxon>
        <taxon>Mucilaginibacter</taxon>
    </lineage>
</organism>
<gene>
    <name evidence="3" type="ORF">SAMN05192574_102337</name>
</gene>
<keyword evidence="1" id="KW-1133">Transmembrane helix</keyword>
<evidence type="ECO:0000256" key="1">
    <source>
        <dbReference type="SAM" id="Phobius"/>
    </source>
</evidence>
<feature type="transmembrane region" description="Helical" evidence="1">
    <location>
        <begin position="6"/>
        <end position="30"/>
    </location>
</feature>
<evidence type="ECO:0000313" key="4">
    <source>
        <dbReference type="Proteomes" id="UP000198942"/>
    </source>
</evidence>
<dbReference type="Proteomes" id="UP000198942">
    <property type="component" value="Unassembled WGS sequence"/>
</dbReference>
<dbReference type="AlphaFoldDB" id="A0A1H8DIG3"/>
<keyword evidence="1" id="KW-0812">Transmembrane</keyword>
<feature type="transmembrane region" description="Helical" evidence="1">
    <location>
        <begin position="200"/>
        <end position="223"/>
    </location>
</feature>
<feature type="transmembrane region" description="Helical" evidence="1">
    <location>
        <begin position="42"/>
        <end position="60"/>
    </location>
</feature>
<dbReference type="InterPro" id="IPR025509">
    <property type="entry name" value="DUF4396"/>
</dbReference>
<keyword evidence="4" id="KW-1185">Reference proteome</keyword>
<feature type="transmembrane region" description="Helical" evidence="1">
    <location>
        <begin position="125"/>
        <end position="147"/>
    </location>
</feature>
<reference evidence="4" key="1">
    <citation type="submission" date="2016-10" db="EMBL/GenBank/DDBJ databases">
        <authorList>
            <person name="Varghese N."/>
            <person name="Submissions S."/>
        </authorList>
    </citation>
    <scope>NUCLEOTIDE SEQUENCE [LARGE SCALE GENOMIC DNA]</scope>
    <source>
        <strain evidence="4">Gh-48</strain>
    </source>
</reference>
<evidence type="ECO:0000313" key="3">
    <source>
        <dbReference type="EMBL" id="SEN06317.1"/>
    </source>
</evidence>
<dbReference type="EMBL" id="FOCL01000002">
    <property type="protein sequence ID" value="SEN06317.1"/>
    <property type="molecule type" value="Genomic_DNA"/>
</dbReference>
<dbReference type="STRING" id="551995.SAMN05192574_102337"/>